<feature type="domain" description="ABC3 transporter permease C-terminal" evidence="7">
    <location>
        <begin position="259"/>
        <end position="376"/>
    </location>
</feature>
<evidence type="ECO:0000259" key="7">
    <source>
        <dbReference type="Pfam" id="PF02687"/>
    </source>
</evidence>
<organism evidence="9 10">
    <name type="scientific">Usitatibacter rugosus</name>
    <dbReference type="NCBI Taxonomy" id="2732067"/>
    <lineage>
        <taxon>Bacteria</taxon>
        <taxon>Pseudomonadati</taxon>
        <taxon>Pseudomonadota</taxon>
        <taxon>Betaproteobacteria</taxon>
        <taxon>Nitrosomonadales</taxon>
        <taxon>Usitatibacteraceae</taxon>
        <taxon>Usitatibacter</taxon>
    </lineage>
</organism>
<dbReference type="PANTHER" id="PTHR30287:SF1">
    <property type="entry name" value="INNER MEMBRANE PROTEIN"/>
    <property type="match status" value="1"/>
</dbReference>
<feature type="transmembrane region" description="Helical" evidence="6">
    <location>
        <begin position="791"/>
        <end position="811"/>
    </location>
</feature>
<feature type="transmembrane region" description="Helical" evidence="6">
    <location>
        <begin position="350"/>
        <end position="370"/>
    </location>
</feature>
<dbReference type="Pfam" id="PF12704">
    <property type="entry name" value="MacB_PCD"/>
    <property type="match status" value="1"/>
</dbReference>
<dbReference type="PANTHER" id="PTHR30287">
    <property type="entry name" value="MEMBRANE COMPONENT OF PREDICTED ABC SUPERFAMILY METABOLITE UPTAKE TRANSPORTER"/>
    <property type="match status" value="1"/>
</dbReference>
<evidence type="ECO:0000259" key="8">
    <source>
        <dbReference type="Pfam" id="PF12704"/>
    </source>
</evidence>
<feature type="transmembrane region" description="Helical" evidence="6">
    <location>
        <begin position="756"/>
        <end position="779"/>
    </location>
</feature>
<evidence type="ECO:0000256" key="4">
    <source>
        <dbReference type="ARBA" id="ARBA00022989"/>
    </source>
</evidence>
<dbReference type="InterPro" id="IPR003838">
    <property type="entry name" value="ABC3_permease_C"/>
</dbReference>
<dbReference type="InterPro" id="IPR025857">
    <property type="entry name" value="MacB_PCD"/>
</dbReference>
<accession>A0A6M4H102</accession>
<keyword evidence="10" id="KW-1185">Reference proteome</keyword>
<keyword evidence="2" id="KW-1003">Cell membrane</keyword>
<evidence type="ECO:0000256" key="6">
    <source>
        <dbReference type="SAM" id="Phobius"/>
    </source>
</evidence>
<feature type="transmembrane region" description="Helical" evidence="6">
    <location>
        <begin position="308"/>
        <end position="330"/>
    </location>
</feature>
<sequence>MNRFRLAFRLLRRNWAAGESRVLLIALFIAVSSVTTVGFFADRVRGALDRQANELLGGDLVVIADRPIPPAFTEAAARENLVAAQTRTFPSMVSKGEAVNLAEIKAATDGFPLRGRIRIADAVGAPEREVEGGPKAGTVWIGIPLAARLSLGVGDTLNVGRAKLQVAAIISREPDSVLDYFGIAPRVLMNAADLDATGLMQVGSRVTHRFLVKGEPDAVARFRKEMTPQLVRGQRIEGVRDSRSEVRSSLDRAQSFLGLASLLSVILASVAVALAARRFSQRQTDAAAMMRCLGASQADIFLLNGWQFAILGVAGCVLGTIAGYGAQAVLAYWLTDFFKVELPLPSPKPALQGAVIGFVLLLGFTLPPLLRLRNASTLRVLRRDLAPAEPLSAAAFLLGLAALAGLIVWQAGDVKLGAIAVGGFALALVVAAVAGYALILLVSRFRGAAPGPWRYGLANLRRRTGASLVQVMALGLGIMAMVLLTIVRSDLIETWRKSMPADMPNRFAINMQTDQLPAIQAFFAERKLATPDLYPMVRGRLVSVNDKAVSGADYKEERAKRLVEREFNLSYTDAPRPDNKIVAGSFWKPKSGEPQFSVEEGIAKTLGIKLGDKLTYEVAGSRFTAPVTSLRKVDWDSFKANFFVIGNPELMQSYPASWITSFHLTRGQEDVVTGLVQRFPNVSVIDLSAIMDQVVRVSEQVARAVEFVFLFTIAAGLVVLFAAITSTQEERIFEGAVLRTLGASRRQLTTMQLAEFLAIGLLSGAVAAAGSVGLAMVLSDKVLGVPYTFNALVPVAGLFVGGIGVAIAGLLGTRKAVSSPPLQSIRAVT</sequence>
<dbReference type="EMBL" id="CP053069">
    <property type="protein sequence ID" value="QJR11507.1"/>
    <property type="molecule type" value="Genomic_DNA"/>
</dbReference>
<gene>
    <name evidence="9" type="ORF">DSM104443_02585</name>
</gene>
<evidence type="ECO:0000313" key="9">
    <source>
        <dbReference type="EMBL" id="QJR11507.1"/>
    </source>
</evidence>
<feature type="domain" description="MacB-like periplasmic core" evidence="8">
    <location>
        <begin position="24"/>
        <end position="225"/>
    </location>
</feature>
<evidence type="ECO:0000256" key="5">
    <source>
        <dbReference type="ARBA" id="ARBA00023136"/>
    </source>
</evidence>
<feature type="transmembrane region" description="Helical" evidence="6">
    <location>
        <begin position="21"/>
        <end position="41"/>
    </location>
</feature>
<keyword evidence="4 6" id="KW-1133">Transmembrane helix</keyword>
<dbReference type="KEGG" id="uru:DSM104443_02585"/>
<reference evidence="9 10" key="1">
    <citation type="submission" date="2020-04" db="EMBL/GenBank/DDBJ databases">
        <title>Usitatibacter rugosus gen. nov., sp. nov. and Usitatibacter palustris sp. nov., novel members of Usitatibacteraceae fam. nov. within the order Nitrosomonadales isolated from soil.</title>
        <authorList>
            <person name="Huber K.J."/>
            <person name="Neumann-Schaal M."/>
            <person name="Geppert A."/>
            <person name="Luckner M."/>
            <person name="Wanner G."/>
            <person name="Overmann J."/>
        </authorList>
    </citation>
    <scope>NUCLEOTIDE SEQUENCE [LARGE SCALE GENOMIC DNA]</scope>
    <source>
        <strain evidence="9 10">0125_3</strain>
    </source>
</reference>
<keyword evidence="5 6" id="KW-0472">Membrane</keyword>
<feature type="domain" description="ABC3 transporter permease C-terminal" evidence="7">
    <location>
        <begin position="707"/>
        <end position="814"/>
    </location>
</feature>
<evidence type="ECO:0000256" key="2">
    <source>
        <dbReference type="ARBA" id="ARBA00022475"/>
    </source>
</evidence>
<evidence type="ECO:0000256" key="1">
    <source>
        <dbReference type="ARBA" id="ARBA00004651"/>
    </source>
</evidence>
<feature type="transmembrane region" description="Helical" evidence="6">
    <location>
        <begin position="704"/>
        <end position="724"/>
    </location>
</feature>
<feature type="transmembrane region" description="Helical" evidence="6">
    <location>
        <begin position="256"/>
        <end position="276"/>
    </location>
</feature>
<feature type="transmembrane region" description="Helical" evidence="6">
    <location>
        <begin position="464"/>
        <end position="487"/>
    </location>
</feature>
<feature type="transmembrane region" description="Helical" evidence="6">
    <location>
        <begin position="391"/>
        <end position="412"/>
    </location>
</feature>
<feature type="transmembrane region" description="Helical" evidence="6">
    <location>
        <begin position="418"/>
        <end position="443"/>
    </location>
</feature>
<evidence type="ECO:0000256" key="3">
    <source>
        <dbReference type="ARBA" id="ARBA00022692"/>
    </source>
</evidence>
<dbReference type="RefSeq" id="WP_171092912.1">
    <property type="nucleotide sequence ID" value="NZ_CP053069.1"/>
</dbReference>
<dbReference type="InterPro" id="IPR038766">
    <property type="entry name" value="Membrane_comp_ABC_pdt"/>
</dbReference>
<proteinExistence type="predicted"/>
<comment type="subcellular location">
    <subcellularLocation>
        <location evidence="1">Cell membrane</location>
        <topology evidence="1">Multi-pass membrane protein</topology>
    </subcellularLocation>
</comment>
<keyword evidence="3 6" id="KW-0812">Transmembrane</keyword>
<name>A0A6M4H102_9PROT</name>
<evidence type="ECO:0000313" key="10">
    <source>
        <dbReference type="Proteomes" id="UP000501534"/>
    </source>
</evidence>
<protein>
    <submittedName>
        <fullName evidence="9">Uncharacterized protein</fullName>
    </submittedName>
</protein>
<dbReference type="GO" id="GO:0005886">
    <property type="term" value="C:plasma membrane"/>
    <property type="evidence" value="ECO:0007669"/>
    <property type="project" value="UniProtKB-SubCell"/>
</dbReference>
<dbReference type="AlphaFoldDB" id="A0A6M4H102"/>
<dbReference type="Proteomes" id="UP000501534">
    <property type="component" value="Chromosome"/>
</dbReference>
<dbReference type="Pfam" id="PF02687">
    <property type="entry name" value="FtsX"/>
    <property type="match status" value="2"/>
</dbReference>